<dbReference type="InterPro" id="IPR013830">
    <property type="entry name" value="SGNH_hydro"/>
</dbReference>
<dbReference type="PANTHER" id="PTHR30383">
    <property type="entry name" value="THIOESTERASE 1/PROTEASE 1/LYSOPHOSPHOLIPASE L1"/>
    <property type="match status" value="1"/>
</dbReference>
<sequence>MSLPHAPLSVVCFGDSLTWGFNPIDRSRYDHGVRWTRLMQEELGPEFYVVEEGLNSRTTVFEDPVMGDKNGLAHLATVLESHKPIDILVIMLGTNNLKRRFNMSAVEIALSMERLIALALASGSGPRGAAPKILLMSPPPANDFSGTAFEEQFLGEVTQEISRRLAPLYASMAETYSIGFFETGSVVKTSAVDAIHLDPDTQPVLARVIAGKVRELAG</sequence>
<name>A0A939JA77_9HYPH</name>
<organism evidence="2 3">
    <name type="scientific">Roseibium limicola</name>
    <dbReference type="NCBI Taxonomy" id="2816037"/>
    <lineage>
        <taxon>Bacteria</taxon>
        <taxon>Pseudomonadati</taxon>
        <taxon>Pseudomonadota</taxon>
        <taxon>Alphaproteobacteria</taxon>
        <taxon>Hyphomicrobiales</taxon>
        <taxon>Stappiaceae</taxon>
        <taxon>Roseibium</taxon>
    </lineage>
</organism>
<dbReference type="InterPro" id="IPR051532">
    <property type="entry name" value="Ester_Hydrolysis_Enzymes"/>
</dbReference>
<gene>
    <name evidence="2" type="ORF">J0X15_15625</name>
</gene>
<dbReference type="AlphaFoldDB" id="A0A939JA77"/>
<dbReference type="RefSeq" id="WP_206942680.1">
    <property type="nucleotide sequence ID" value="NZ_JAFLNF010000007.1"/>
</dbReference>
<reference evidence="2" key="1">
    <citation type="submission" date="2021-03" db="EMBL/GenBank/DDBJ databases">
        <title>Roseibium sp. CAU 1637 isolated from Incheon.</title>
        <authorList>
            <person name="Kim W."/>
        </authorList>
    </citation>
    <scope>NUCLEOTIDE SEQUENCE</scope>
    <source>
        <strain evidence="2">CAU 1637</strain>
    </source>
</reference>
<dbReference type="CDD" id="cd01839">
    <property type="entry name" value="SGNH_arylesterase_like"/>
    <property type="match status" value="1"/>
</dbReference>
<feature type="domain" description="SGNH hydrolase-type esterase" evidence="1">
    <location>
        <begin position="12"/>
        <end position="190"/>
    </location>
</feature>
<dbReference type="Proteomes" id="UP000664779">
    <property type="component" value="Unassembled WGS sequence"/>
</dbReference>
<dbReference type="EMBL" id="JAFLNF010000007">
    <property type="protein sequence ID" value="MBO0346659.1"/>
    <property type="molecule type" value="Genomic_DNA"/>
</dbReference>
<proteinExistence type="predicted"/>
<comment type="caution">
    <text evidence="2">The sequence shown here is derived from an EMBL/GenBank/DDBJ whole genome shotgun (WGS) entry which is preliminary data.</text>
</comment>
<dbReference type="GO" id="GO:0016788">
    <property type="term" value="F:hydrolase activity, acting on ester bonds"/>
    <property type="evidence" value="ECO:0007669"/>
    <property type="project" value="UniProtKB-ARBA"/>
</dbReference>
<evidence type="ECO:0000313" key="3">
    <source>
        <dbReference type="Proteomes" id="UP000664779"/>
    </source>
</evidence>
<keyword evidence="2" id="KW-0378">Hydrolase</keyword>
<accession>A0A939JA77</accession>
<protein>
    <submittedName>
        <fullName evidence="2">SGNH/GDSL hydrolase family protein</fullName>
    </submittedName>
</protein>
<evidence type="ECO:0000313" key="2">
    <source>
        <dbReference type="EMBL" id="MBO0346659.1"/>
    </source>
</evidence>
<dbReference type="PANTHER" id="PTHR30383:SF29">
    <property type="entry name" value="SGNH HYDROLASE-TYPE ESTERASE DOMAIN-CONTAINING PROTEIN"/>
    <property type="match status" value="1"/>
</dbReference>
<dbReference type="Pfam" id="PF13472">
    <property type="entry name" value="Lipase_GDSL_2"/>
    <property type="match status" value="1"/>
</dbReference>
<keyword evidence="3" id="KW-1185">Reference proteome</keyword>
<dbReference type="SUPFAM" id="SSF52266">
    <property type="entry name" value="SGNH hydrolase"/>
    <property type="match status" value="1"/>
</dbReference>
<dbReference type="Gene3D" id="3.40.50.1110">
    <property type="entry name" value="SGNH hydrolase"/>
    <property type="match status" value="1"/>
</dbReference>
<evidence type="ECO:0000259" key="1">
    <source>
        <dbReference type="Pfam" id="PF13472"/>
    </source>
</evidence>
<dbReference type="InterPro" id="IPR036514">
    <property type="entry name" value="SGNH_hydro_sf"/>
</dbReference>